<protein>
    <submittedName>
        <fullName evidence="3">Uncharacterized protein</fullName>
    </submittedName>
</protein>
<feature type="region of interest" description="Disordered" evidence="2">
    <location>
        <begin position="143"/>
        <end position="167"/>
    </location>
</feature>
<evidence type="ECO:0000256" key="2">
    <source>
        <dbReference type="SAM" id="MobiDB-lite"/>
    </source>
</evidence>
<keyword evidence="1" id="KW-0175">Coiled coil</keyword>
<evidence type="ECO:0000313" key="3">
    <source>
        <dbReference type="EMBL" id="QOY41534.1"/>
    </source>
</evidence>
<dbReference type="Proteomes" id="UP000593906">
    <property type="component" value="Chromosome 5"/>
</dbReference>
<evidence type="ECO:0000313" key="4">
    <source>
        <dbReference type="Proteomes" id="UP000593906"/>
    </source>
</evidence>
<gene>
    <name evidence="3" type="ORF">CPATCC_002099</name>
</gene>
<proteinExistence type="predicted"/>
<organism evidence="3 4">
    <name type="scientific">Cryptosporidium parvum</name>
    <dbReference type="NCBI Taxonomy" id="5807"/>
    <lineage>
        <taxon>Eukaryota</taxon>
        <taxon>Sar</taxon>
        <taxon>Alveolata</taxon>
        <taxon>Apicomplexa</taxon>
        <taxon>Conoidasida</taxon>
        <taxon>Coccidia</taxon>
        <taxon>Eucoccidiorida</taxon>
        <taxon>Eimeriorina</taxon>
        <taxon>Cryptosporidiidae</taxon>
        <taxon>Cryptosporidium</taxon>
    </lineage>
</organism>
<feature type="compositionally biased region" description="Polar residues" evidence="2">
    <location>
        <begin position="153"/>
        <end position="167"/>
    </location>
</feature>
<dbReference type="AlphaFoldDB" id="A0A7S7LFP3"/>
<reference evidence="3 4" key="1">
    <citation type="submission" date="2019-09" db="EMBL/GenBank/DDBJ databases">
        <title>Consistent, comparative and evidence-based genome assembly and annotation for Cryptosporidium parvum, C. hominis and C. tyzzeri.</title>
        <authorList>
            <person name="Baptista R.P."/>
            <person name="Li Y."/>
            <person name="Sateriale A."/>
            <person name="Ansell B."/>
            <person name="Jex A."/>
            <person name="Sanders M."/>
            <person name="Brooks K."/>
            <person name="Tracey A."/>
            <person name="Berriman M."/>
            <person name="Striepen B."/>
            <person name="Cotton J.A."/>
            <person name="Kissinger J.C."/>
        </authorList>
    </citation>
    <scope>NUCLEOTIDE SEQUENCE [LARGE SCALE GENOMIC DNA]</scope>
    <source>
        <strain evidence="3 4">IOWA-ATCC</strain>
    </source>
</reference>
<dbReference type="VEuPathDB" id="CryptoDB:CPATCC_0022800"/>
<name>A0A7S7LFP3_CRYPV</name>
<accession>A0A7S7LFP3</accession>
<dbReference type="OMA" id="EYTCALI"/>
<dbReference type="EMBL" id="CP044418">
    <property type="protein sequence ID" value="QOY41534.1"/>
    <property type="molecule type" value="Genomic_DNA"/>
</dbReference>
<feature type="coiled-coil region" evidence="1">
    <location>
        <begin position="42"/>
        <end position="69"/>
    </location>
</feature>
<sequence length="266" mass="31142">MDANILEMLDLEELIIIEGRLKNSILDLNKLIFELYNENCRILQHNLELNSLKNRSSNAKERIGKLLKNAFFPKFNKLEEFDSLSLTYNSKNDVCLSKYDKNDKALFNHCEETKNFIGKKSDLNNHFKQLKVMKYGQNSPLFKEVQDSDNHTSQDSNQCDLNPEPTSKINEGQAVNIEYGDMAKYEINLLINENNYVKIQFSEFENDQIREDFAKEIIKSIGLKPIYFDCIKNLLKHIESKSEHVENLIDIANLDPWENDHKFLRN</sequence>
<evidence type="ECO:0000256" key="1">
    <source>
        <dbReference type="SAM" id="Coils"/>
    </source>
</evidence>